<sequence length="38" mass="4480">MYITETPLLNLNFVILSVINFYHTILTTKISNYGKYKI</sequence>
<organism evidence="1 2">
    <name type="scientific">Chryseobacterium fistulae</name>
    <dbReference type="NCBI Taxonomy" id="2675058"/>
    <lineage>
        <taxon>Bacteria</taxon>
        <taxon>Pseudomonadati</taxon>
        <taxon>Bacteroidota</taxon>
        <taxon>Flavobacteriia</taxon>
        <taxon>Flavobacteriales</taxon>
        <taxon>Weeksellaceae</taxon>
        <taxon>Chryseobacterium group</taxon>
        <taxon>Chryseobacterium</taxon>
    </lineage>
</organism>
<evidence type="ECO:0000313" key="2">
    <source>
        <dbReference type="Proteomes" id="UP000445309"/>
    </source>
</evidence>
<dbReference type="AlphaFoldDB" id="A0A6N4XVA8"/>
<gene>
    <name evidence="1" type="ORF">CHRY9393_01940</name>
</gene>
<dbReference type="EMBL" id="CACVBY010000040">
    <property type="protein sequence ID" value="CAA7388336.1"/>
    <property type="molecule type" value="Genomic_DNA"/>
</dbReference>
<proteinExistence type="predicted"/>
<accession>A0A6N4XVA8</accession>
<protein>
    <submittedName>
        <fullName evidence="1">Uncharacterized protein</fullName>
    </submittedName>
</protein>
<reference evidence="1 2" key="1">
    <citation type="submission" date="2020-01" db="EMBL/GenBank/DDBJ databases">
        <authorList>
            <person name="Rodrigo-Torres L."/>
            <person name="Arahal R. D."/>
            <person name="Lucena T."/>
        </authorList>
    </citation>
    <scope>NUCLEOTIDE SEQUENCE [LARGE SCALE GENOMIC DNA]</scope>
    <source>
        <strain evidence="1 2">CECT 9393</strain>
    </source>
</reference>
<evidence type="ECO:0000313" key="1">
    <source>
        <dbReference type="EMBL" id="CAA7388336.1"/>
    </source>
</evidence>
<dbReference type="Proteomes" id="UP000445309">
    <property type="component" value="Unassembled WGS sequence"/>
</dbReference>
<name>A0A6N4XVA8_9FLAO</name>
<keyword evidence="2" id="KW-1185">Reference proteome</keyword>